<feature type="repeat" description="PPR" evidence="2">
    <location>
        <begin position="36"/>
        <end position="70"/>
    </location>
</feature>
<organism evidence="3 4">
    <name type="scientific">Abeliophyllum distichum</name>
    <dbReference type="NCBI Taxonomy" id="126358"/>
    <lineage>
        <taxon>Eukaryota</taxon>
        <taxon>Viridiplantae</taxon>
        <taxon>Streptophyta</taxon>
        <taxon>Embryophyta</taxon>
        <taxon>Tracheophyta</taxon>
        <taxon>Spermatophyta</taxon>
        <taxon>Magnoliopsida</taxon>
        <taxon>eudicotyledons</taxon>
        <taxon>Gunneridae</taxon>
        <taxon>Pentapetalae</taxon>
        <taxon>asterids</taxon>
        <taxon>lamiids</taxon>
        <taxon>Lamiales</taxon>
        <taxon>Oleaceae</taxon>
        <taxon>Forsythieae</taxon>
        <taxon>Abeliophyllum</taxon>
    </lineage>
</organism>
<dbReference type="NCBIfam" id="TIGR00756">
    <property type="entry name" value="PPR"/>
    <property type="match status" value="1"/>
</dbReference>
<comment type="caution">
    <text evidence="3">The sequence shown here is derived from an EMBL/GenBank/DDBJ whole genome shotgun (WGS) entry which is preliminary data.</text>
</comment>
<dbReference type="PANTHER" id="PTHR47926:SF467">
    <property type="entry name" value="REPEAT-CONTAINING PROTEIN, PUTATIVE-RELATED"/>
    <property type="match status" value="1"/>
</dbReference>
<evidence type="ECO:0000256" key="2">
    <source>
        <dbReference type="PROSITE-ProRule" id="PRU00708"/>
    </source>
</evidence>
<gene>
    <name evidence="3" type="ORF">Adt_05468</name>
</gene>
<evidence type="ECO:0000256" key="1">
    <source>
        <dbReference type="ARBA" id="ARBA00022737"/>
    </source>
</evidence>
<dbReference type="Gene3D" id="1.25.40.10">
    <property type="entry name" value="Tetratricopeptide repeat domain"/>
    <property type="match status" value="2"/>
</dbReference>
<dbReference type="InterPro" id="IPR011990">
    <property type="entry name" value="TPR-like_helical_dom_sf"/>
</dbReference>
<dbReference type="Proteomes" id="UP001604336">
    <property type="component" value="Unassembled WGS sequence"/>
</dbReference>
<dbReference type="PANTHER" id="PTHR47926">
    <property type="entry name" value="PENTATRICOPEPTIDE REPEAT-CONTAINING PROTEIN"/>
    <property type="match status" value="1"/>
</dbReference>
<dbReference type="InterPro" id="IPR002885">
    <property type="entry name" value="PPR_rpt"/>
</dbReference>
<dbReference type="InterPro" id="IPR046960">
    <property type="entry name" value="PPR_At4g14850-like_plant"/>
</dbReference>
<dbReference type="EMBL" id="JBFOLK010000002">
    <property type="protein sequence ID" value="KAL2532117.1"/>
    <property type="molecule type" value="Genomic_DNA"/>
</dbReference>
<dbReference type="AlphaFoldDB" id="A0ABD1V4F6"/>
<protein>
    <submittedName>
        <fullName evidence="3">Pentatricopeptide repeat-containing protein</fullName>
    </submittedName>
</protein>
<evidence type="ECO:0000313" key="3">
    <source>
        <dbReference type="EMBL" id="KAL2532117.1"/>
    </source>
</evidence>
<sequence length="193" mass="21719">MPVKNLATWNAVIKGLVRFGELKSARILFDEKPQRNKISFMTIIDGYAKVGDMAAARLLFDELLEKDLFSWSVLILGYVQNRKSNEAMKVFGKRYAMNVKSDEFIMVNLMSACSQLGCLELARWVDSYISNNSCDLGRPHVAAALIDMNAKCGNMDRVNLLFEKMPKRDLISFCSMIQGFSIHGHVVQAVVTV</sequence>
<reference evidence="4" key="1">
    <citation type="submission" date="2024-07" db="EMBL/GenBank/DDBJ databases">
        <title>Two chromosome-level genome assemblies of Korean endemic species Abeliophyllum distichum and Forsythia ovata (Oleaceae).</title>
        <authorList>
            <person name="Jang H."/>
        </authorList>
    </citation>
    <scope>NUCLEOTIDE SEQUENCE [LARGE SCALE GENOMIC DNA]</scope>
</reference>
<proteinExistence type="predicted"/>
<keyword evidence="1" id="KW-0677">Repeat</keyword>
<keyword evidence="4" id="KW-1185">Reference proteome</keyword>
<evidence type="ECO:0000313" key="4">
    <source>
        <dbReference type="Proteomes" id="UP001604336"/>
    </source>
</evidence>
<dbReference type="Pfam" id="PF01535">
    <property type="entry name" value="PPR"/>
    <property type="match status" value="4"/>
</dbReference>
<name>A0ABD1V4F6_9LAMI</name>
<accession>A0ABD1V4F6</accession>
<dbReference type="FunFam" id="1.25.40.10:FF:001156">
    <property type="entry name" value="Pentatricopeptide repeat-containing protein At5g61800"/>
    <property type="match status" value="1"/>
</dbReference>
<dbReference type="PROSITE" id="PS51375">
    <property type="entry name" value="PPR"/>
    <property type="match status" value="1"/>
</dbReference>